<comment type="caution">
    <text evidence="2">The sequence shown here is derived from an EMBL/GenBank/DDBJ whole genome shotgun (WGS) entry which is preliminary data.</text>
</comment>
<organism evidence="2 3">
    <name type="scientific">Halioxenophilus aromaticivorans</name>
    <dbReference type="NCBI Taxonomy" id="1306992"/>
    <lineage>
        <taxon>Bacteria</taxon>
        <taxon>Pseudomonadati</taxon>
        <taxon>Pseudomonadota</taxon>
        <taxon>Gammaproteobacteria</taxon>
        <taxon>Alteromonadales</taxon>
        <taxon>Alteromonadaceae</taxon>
        <taxon>Halioxenophilus</taxon>
    </lineage>
</organism>
<keyword evidence="1" id="KW-0472">Membrane</keyword>
<keyword evidence="1" id="KW-1133">Transmembrane helix</keyword>
<accession>A0AAV3TVX9</accession>
<dbReference type="RefSeq" id="WP_345415202.1">
    <property type="nucleotide sequence ID" value="NZ_AP031496.1"/>
</dbReference>
<dbReference type="InterPro" id="IPR032314">
    <property type="entry name" value="DUF4845"/>
</dbReference>
<dbReference type="AlphaFoldDB" id="A0AAV3TVX9"/>
<proteinExistence type="predicted"/>
<reference evidence="3" key="1">
    <citation type="journal article" date="2019" name="Int. J. Syst. Evol. Microbiol.">
        <title>The Global Catalogue of Microorganisms (GCM) 10K type strain sequencing project: providing services to taxonomists for standard genome sequencing and annotation.</title>
        <authorList>
            <consortium name="The Broad Institute Genomics Platform"/>
            <consortium name="The Broad Institute Genome Sequencing Center for Infectious Disease"/>
            <person name="Wu L."/>
            <person name="Ma J."/>
        </authorList>
    </citation>
    <scope>NUCLEOTIDE SEQUENCE [LARGE SCALE GENOMIC DNA]</scope>
    <source>
        <strain evidence="3">JCM 19134</strain>
    </source>
</reference>
<keyword evidence="3" id="KW-1185">Reference proteome</keyword>
<gene>
    <name evidence="2" type="ORF">GCM10025791_00430</name>
</gene>
<evidence type="ECO:0000256" key="1">
    <source>
        <dbReference type="SAM" id="Phobius"/>
    </source>
</evidence>
<evidence type="ECO:0000313" key="2">
    <source>
        <dbReference type="EMBL" id="GAA4928712.1"/>
    </source>
</evidence>
<sequence>MTQYASSSKLSRQAGAGMVAWLIVVAIVGSVVFQLFKLIPHYTESMTIDGELRAMGEMTEGVESLTNREIQTRLRSFYRVNNVSSEVDKSTTITRKDGQVVIDMDYEKRIPMFYNIDVVLSFKKQLNSKFPNKCCSPSDD</sequence>
<name>A0AAV3TVX9_9ALTE</name>
<feature type="transmembrane region" description="Helical" evidence="1">
    <location>
        <begin position="14"/>
        <end position="36"/>
    </location>
</feature>
<protein>
    <submittedName>
        <fullName evidence="2">DUF4845 domain-containing protein</fullName>
    </submittedName>
</protein>
<dbReference type="Proteomes" id="UP001409585">
    <property type="component" value="Unassembled WGS sequence"/>
</dbReference>
<dbReference type="EMBL" id="BAABLX010000001">
    <property type="protein sequence ID" value="GAA4928712.1"/>
    <property type="molecule type" value="Genomic_DNA"/>
</dbReference>
<evidence type="ECO:0000313" key="3">
    <source>
        <dbReference type="Proteomes" id="UP001409585"/>
    </source>
</evidence>
<keyword evidence="1" id="KW-0812">Transmembrane</keyword>
<dbReference type="Pfam" id="PF16137">
    <property type="entry name" value="DUF4845"/>
    <property type="match status" value="1"/>
</dbReference>